<keyword evidence="2" id="KW-1185">Reference proteome</keyword>
<proteinExistence type="predicted"/>
<dbReference type="Proteomes" id="UP001239111">
    <property type="component" value="Chromosome 3"/>
</dbReference>
<dbReference type="EMBL" id="CM056743">
    <property type="protein sequence ID" value="KAJ8674413.1"/>
    <property type="molecule type" value="Genomic_DNA"/>
</dbReference>
<evidence type="ECO:0000313" key="2">
    <source>
        <dbReference type="Proteomes" id="UP001239111"/>
    </source>
</evidence>
<protein>
    <submittedName>
        <fullName evidence="1">Uncharacterized protein</fullName>
    </submittedName>
</protein>
<reference evidence="1" key="1">
    <citation type="submission" date="2023-04" db="EMBL/GenBank/DDBJ databases">
        <title>A chromosome-level genome assembly of the parasitoid wasp Eretmocerus hayati.</title>
        <authorList>
            <person name="Zhong Y."/>
            <person name="Liu S."/>
            <person name="Liu Y."/>
        </authorList>
    </citation>
    <scope>NUCLEOTIDE SEQUENCE</scope>
    <source>
        <strain evidence="1">ZJU_SS_LIU_2023</strain>
    </source>
</reference>
<evidence type="ECO:0000313" key="1">
    <source>
        <dbReference type="EMBL" id="KAJ8674413.1"/>
    </source>
</evidence>
<accession>A0ACC2NU57</accession>
<name>A0ACC2NU57_9HYME</name>
<comment type="caution">
    <text evidence="1">The sequence shown here is derived from an EMBL/GenBank/DDBJ whole genome shotgun (WGS) entry which is preliminary data.</text>
</comment>
<organism evidence="1 2">
    <name type="scientific">Eretmocerus hayati</name>
    <dbReference type="NCBI Taxonomy" id="131215"/>
    <lineage>
        <taxon>Eukaryota</taxon>
        <taxon>Metazoa</taxon>
        <taxon>Ecdysozoa</taxon>
        <taxon>Arthropoda</taxon>
        <taxon>Hexapoda</taxon>
        <taxon>Insecta</taxon>
        <taxon>Pterygota</taxon>
        <taxon>Neoptera</taxon>
        <taxon>Endopterygota</taxon>
        <taxon>Hymenoptera</taxon>
        <taxon>Apocrita</taxon>
        <taxon>Proctotrupomorpha</taxon>
        <taxon>Chalcidoidea</taxon>
        <taxon>Aphelinidae</taxon>
        <taxon>Aphelininae</taxon>
        <taxon>Eretmocerus</taxon>
    </lineage>
</organism>
<gene>
    <name evidence="1" type="ORF">QAD02_005675</name>
</gene>
<sequence>MVKMNGALLCAVILFIAAESIDEVNAVSREIYTPGLPNFSDKKQFYEIQPFKKFFLRKCNGIYWEHQCSSMNETTSCDAREPGDVCSVSRPCAGRMFDCTDSNDLDICISATSTQRYQYYHQSKVAGIYVELYNGYESCNTYQLHGFPRSKPRPGFKGIRFRKYICGGCKCTCEEEQFWINQEAALADTENNMVMTGAKFVLNDNIIEIHIQQGKLLPNGIIDVPAGGAKSLPWIGPQKKDLVPISWNEARKIFLAEESGSTSSAVVIGLGLSYGKHRRWPEKAIHLTVYTALFNFEKGNVYKSYTYQNDPWEFPERVLDLVEAESPKKPSTISKETMKYGIQLKFTASGGTDGGQSTIPYIDAREVTSNIPTPMSGAALHWKGMEGTGGFIGIIAWNRCGWTDNGESLGIVWFDGNPSPEKVKDVLHDDDDRNEDEVSGDSDGDLSDFDMYATDESDEERW</sequence>